<dbReference type="PROSITE" id="PS50835">
    <property type="entry name" value="IG_LIKE"/>
    <property type="match status" value="1"/>
</dbReference>
<proteinExistence type="predicted"/>
<dbReference type="InterPro" id="IPR013783">
    <property type="entry name" value="Ig-like_fold"/>
</dbReference>
<evidence type="ECO:0000256" key="1">
    <source>
        <dbReference type="ARBA" id="ARBA00004370"/>
    </source>
</evidence>
<organism evidence="5 6">
    <name type="scientific">Oryzias melastigma</name>
    <name type="common">Marine medaka</name>
    <dbReference type="NCBI Taxonomy" id="30732"/>
    <lineage>
        <taxon>Eukaryota</taxon>
        <taxon>Metazoa</taxon>
        <taxon>Chordata</taxon>
        <taxon>Craniata</taxon>
        <taxon>Vertebrata</taxon>
        <taxon>Euteleostomi</taxon>
        <taxon>Actinopterygii</taxon>
        <taxon>Neopterygii</taxon>
        <taxon>Teleostei</taxon>
        <taxon>Neoteleostei</taxon>
        <taxon>Acanthomorphata</taxon>
        <taxon>Ovalentaria</taxon>
        <taxon>Atherinomorphae</taxon>
        <taxon>Beloniformes</taxon>
        <taxon>Adrianichthyidae</taxon>
        <taxon>Oryziinae</taxon>
        <taxon>Oryzias</taxon>
    </lineage>
</organism>
<sequence length="132" mass="15681">KALTTPPYQYLLFQYRYHNHTQSRIMLSCSYTNIKQDPVFKWVRRDLPRIGDVFIYRNHSVVLDNQHESFQNRVFLKDPQMKNGDLSVVLKNVTIEDTGTYLCLILNKDDPLKKHRTCSGMRAELRPLHHFC</sequence>
<dbReference type="AlphaFoldDB" id="A0A3B3BRS5"/>
<comment type="subcellular location">
    <subcellularLocation>
        <location evidence="1">Membrane</location>
    </subcellularLocation>
</comment>
<dbReference type="Pfam" id="PF07686">
    <property type="entry name" value="V-set"/>
    <property type="match status" value="1"/>
</dbReference>
<dbReference type="PaxDb" id="30732-ENSOMEP00000007693"/>
<dbReference type="PANTHER" id="PTHR24100">
    <property type="entry name" value="BUTYROPHILIN"/>
    <property type="match status" value="1"/>
</dbReference>
<dbReference type="InterPro" id="IPR007110">
    <property type="entry name" value="Ig-like_dom"/>
</dbReference>
<dbReference type="GO" id="GO:0009897">
    <property type="term" value="C:external side of plasma membrane"/>
    <property type="evidence" value="ECO:0007669"/>
    <property type="project" value="TreeGrafter"/>
</dbReference>
<dbReference type="SMART" id="SM00406">
    <property type="entry name" value="IGv"/>
    <property type="match status" value="1"/>
</dbReference>
<dbReference type="Ensembl" id="ENSOMET00000003687.1">
    <property type="protein sequence ID" value="ENSOMEP00000007693.1"/>
    <property type="gene ID" value="ENSOMEG00000008820.1"/>
</dbReference>
<reference evidence="5" key="1">
    <citation type="submission" date="2025-08" db="UniProtKB">
        <authorList>
            <consortium name="Ensembl"/>
        </authorList>
    </citation>
    <scope>IDENTIFICATION</scope>
</reference>
<name>A0A3B3BRS5_ORYME</name>
<keyword evidence="3" id="KW-0393">Immunoglobulin domain</keyword>
<accession>A0A3B3BRS5</accession>
<keyword evidence="2" id="KW-0472">Membrane</keyword>
<feature type="domain" description="Ig-like" evidence="4">
    <location>
        <begin position="6"/>
        <end position="119"/>
    </location>
</feature>
<dbReference type="GeneTree" id="ENSGT01030000234777"/>
<keyword evidence="6" id="KW-1185">Reference proteome</keyword>
<dbReference type="GO" id="GO:0005102">
    <property type="term" value="F:signaling receptor binding"/>
    <property type="evidence" value="ECO:0007669"/>
    <property type="project" value="TreeGrafter"/>
</dbReference>
<dbReference type="PANTHER" id="PTHR24100:SF151">
    <property type="entry name" value="ICOS LIGAND"/>
    <property type="match status" value="1"/>
</dbReference>
<evidence type="ECO:0000256" key="3">
    <source>
        <dbReference type="ARBA" id="ARBA00023319"/>
    </source>
</evidence>
<dbReference type="Gene3D" id="2.60.40.10">
    <property type="entry name" value="Immunoglobulins"/>
    <property type="match status" value="1"/>
</dbReference>
<dbReference type="GO" id="GO:0050852">
    <property type="term" value="P:T cell receptor signaling pathway"/>
    <property type="evidence" value="ECO:0007669"/>
    <property type="project" value="TreeGrafter"/>
</dbReference>
<dbReference type="GO" id="GO:0001817">
    <property type="term" value="P:regulation of cytokine production"/>
    <property type="evidence" value="ECO:0007669"/>
    <property type="project" value="TreeGrafter"/>
</dbReference>
<reference evidence="5" key="2">
    <citation type="submission" date="2025-09" db="UniProtKB">
        <authorList>
            <consortium name="Ensembl"/>
        </authorList>
    </citation>
    <scope>IDENTIFICATION</scope>
</reference>
<protein>
    <recommendedName>
        <fullName evidence="4">Ig-like domain-containing protein</fullName>
    </recommendedName>
</protein>
<evidence type="ECO:0000256" key="2">
    <source>
        <dbReference type="ARBA" id="ARBA00023136"/>
    </source>
</evidence>
<evidence type="ECO:0000313" key="6">
    <source>
        <dbReference type="Proteomes" id="UP000261560"/>
    </source>
</evidence>
<evidence type="ECO:0000313" key="5">
    <source>
        <dbReference type="Ensembl" id="ENSOMEP00000007693.1"/>
    </source>
</evidence>
<dbReference type="InterPro" id="IPR050504">
    <property type="entry name" value="IgSF_BTN/MOG"/>
</dbReference>
<dbReference type="SUPFAM" id="SSF48726">
    <property type="entry name" value="Immunoglobulin"/>
    <property type="match status" value="1"/>
</dbReference>
<dbReference type="InterPro" id="IPR013106">
    <property type="entry name" value="Ig_V-set"/>
</dbReference>
<dbReference type="InterPro" id="IPR036179">
    <property type="entry name" value="Ig-like_dom_sf"/>
</dbReference>
<evidence type="ECO:0000259" key="4">
    <source>
        <dbReference type="PROSITE" id="PS50835"/>
    </source>
</evidence>
<dbReference type="Proteomes" id="UP000261560">
    <property type="component" value="Unplaced"/>
</dbReference>